<dbReference type="HOGENOM" id="CLU_1663623_0_0_1"/>
<evidence type="ECO:0000313" key="1">
    <source>
        <dbReference type="EMBL" id="EAY92996.1"/>
    </source>
</evidence>
<dbReference type="Proteomes" id="UP000007015">
    <property type="component" value="Chromosome 4"/>
</dbReference>
<gene>
    <name evidence="1" type="ORF">OsI_14794</name>
</gene>
<reference evidence="1 2" key="1">
    <citation type="journal article" date="2005" name="PLoS Biol.">
        <title>The genomes of Oryza sativa: a history of duplications.</title>
        <authorList>
            <person name="Yu J."/>
            <person name="Wang J."/>
            <person name="Lin W."/>
            <person name="Li S."/>
            <person name="Li H."/>
            <person name="Zhou J."/>
            <person name="Ni P."/>
            <person name="Dong W."/>
            <person name="Hu S."/>
            <person name="Zeng C."/>
            <person name="Zhang J."/>
            <person name="Zhang Y."/>
            <person name="Li R."/>
            <person name="Xu Z."/>
            <person name="Li S."/>
            <person name="Li X."/>
            <person name="Zheng H."/>
            <person name="Cong L."/>
            <person name="Lin L."/>
            <person name="Yin J."/>
            <person name="Geng J."/>
            <person name="Li G."/>
            <person name="Shi J."/>
            <person name="Liu J."/>
            <person name="Lv H."/>
            <person name="Li J."/>
            <person name="Wang J."/>
            <person name="Deng Y."/>
            <person name="Ran L."/>
            <person name="Shi X."/>
            <person name="Wang X."/>
            <person name="Wu Q."/>
            <person name="Li C."/>
            <person name="Ren X."/>
            <person name="Wang J."/>
            <person name="Wang X."/>
            <person name="Li D."/>
            <person name="Liu D."/>
            <person name="Zhang X."/>
            <person name="Ji Z."/>
            <person name="Zhao W."/>
            <person name="Sun Y."/>
            <person name="Zhang Z."/>
            <person name="Bao J."/>
            <person name="Han Y."/>
            <person name="Dong L."/>
            <person name="Ji J."/>
            <person name="Chen P."/>
            <person name="Wu S."/>
            <person name="Liu J."/>
            <person name="Xiao Y."/>
            <person name="Bu D."/>
            <person name="Tan J."/>
            <person name="Yang L."/>
            <person name="Ye C."/>
            <person name="Zhang J."/>
            <person name="Xu J."/>
            <person name="Zhou Y."/>
            <person name="Yu Y."/>
            <person name="Zhang B."/>
            <person name="Zhuang S."/>
            <person name="Wei H."/>
            <person name="Liu B."/>
            <person name="Lei M."/>
            <person name="Yu H."/>
            <person name="Li Y."/>
            <person name="Xu H."/>
            <person name="Wei S."/>
            <person name="He X."/>
            <person name="Fang L."/>
            <person name="Zhang Z."/>
            <person name="Zhang Y."/>
            <person name="Huang X."/>
            <person name="Su Z."/>
            <person name="Tong W."/>
            <person name="Li J."/>
            <person name="Tong Z."/>
            <person name="Li S."/>
            <person name="Ye J."/>
            <person name="Wang L."/>
            <person name="Fang L."/>
            <person name="Lei T."/>
            <person name="Chen C."/>
            <person name="Chen H."/>
            <person name="Xu Z."/>
            <person name="Li H."/>
            <person name="Huang H."/>
            <person name="Zhang F."/>
            <person name="Xu H."/>
            <person name="Li N."/>
            <person name="Zhao C."/>
            <person name="Li S."/>
            <person name="Dong L."/>
            <person name="Huang Y."/>
            <person name="Li L."/>
            <person name="Xi Y."/>
            <person name="Qi Q."/>
            <person name="Li W."/>
            <person name="Zhang B."/>
            <person name="Hu W."/>
            <person name="Zhang Y."/>
            <person name="Tian X."/>
            <person name="Jiao Y."/>
            <person name="Liang X."/>
            <person name="Jin J."/>
            <person name="Gao L."/>
            <person name="Zheng W."/>
            <person name="Hao B."/>
            <person name="Liu S."/>
            <person name="Wang W."/>
            <person name="Yuan L."/>
            <person name="Cao M."/>
            <person name="McDermott J."/>
            <person name="Samudrala R."/>
            <person name="Wang J."/>
            <person name="Wong G.K."/>
            <person name="Yang H."/>
        </authorList>
    </citation>
    <scope>NUCLEOTIDE SEQUENCE [LARGE SCALE GENOMIC DNA]</scope>
    <source>
        <strain evidence="2">cv. 93-11</strain>
    </source>
</reference>
<evidence type="ECO:0000313" key="2">
    <source>
        <dbReference type="Proteomes" id="UP000007015"/>
    </source>
</evidence>
<keyword evidence="2" id="KW-1185">Reference proteome</keyword>
<dbReference type="AlphaFoldDB" id="A2XQ86"/>
<sequence length="159" mass="18226">MAPHAASRMLLSPARDGPGRRCRFVTDCDYSGCEISGDEDSNRRLLLHWSSKHDRSNNDCDTNGGHLKGQLTTLPSEFWLHMSLSNSKRRQWKQYLFNCCNIQVSQQLALQVHQGSDFAVVSPELPLFIGELSKKLAEKNKWQTHPNHKMYEDQWVVAN</sequence>
<accession>A2XQ86</accession>
<dbReference type="EMBL" id="CM000129">
    <property type="protein sequence ID" value="EAY92996.1"/>
    <property type="molecule type" value="Genomic_DNA"/>
</dbReference>
<name>A2XQ86_ORYSI</name>
<protein>
    <submittedName>
        <fullName evidence="1">Uncharacterized protein</fullName>
    </submittedName>
</protein>
<dbReference type="Gramene" id="BGIOSGA015873-TA">
    <property type="protein sequence ID" value="BGIOSGA015873-PA"/>
    <property type="gene ID" value="BGIOSGA015873"/>
</dbReference>
<organism evidence="1 2">
    <name type="scientific">Oryza sativa subsp. indica</name>
    <name type="common">Rice</name>
    <dbReference type="NCBI Taxonomy" id="39946"/>
    <lineage>
        <taxon>Eukaryota</taxon>
        <taxon>Viridiplantae</taxon>
        <taxon>Streptophyta</taxon>
        <taxon>Embryophyta</taxon>
        <taxon>Tracheophyta</taxon>
        <taxon>Spermatophyta</taxon>
        <taxon>Magnoliopsida</taxon>
        <taxon>Liliopsida</taxon>
        <taxon>Poales</taxon>
        <taxon>Poaceae</taxon>
        <taxon>BOP clade</taxon>
        <taxon>Oryzoideae</taxon>
        <taxon>Oryzeae</taxon>
        <taxon>Oryzinae</taxon>
        <taxon>Oryza</taxon>
        <taxon>Oryza sativa</taxon>
    </lineage>
</organism>
<proteinExistence type="predicted"/>